<dbReference type="UniPathway" id="UPA00115">
    <property type="reaction ID" value="UER00408"/>
</dbReference>
<dbReference type="PANTHER" id="PTHR23429:SF0">
    <property type="entry name" value="GLUCOSE-6-PHOSPHATE 1-DEHYDROGENASE"/>
    <property type="match status" value="1"/>
</dbReference>
<dbReference type="STRING" id="742725.HMPREF9450_01751"/>
<evidence type="ECO:0000256" key="4">
    <source>
        <dbReference type="ARBA" id="ARBA00022857"/>
    </source>
</evidence>
<keyword evidence="5 7" id="KW-0560">Oxidoreductase</keyword>
<dbReference type="GO" id="GO:0004345">
    <property type="term" value="F:glucose-6-phosphate dehydrogenase activity"/>
    <property type="evidence" value="ECO:0007669"/>
    <property type="project" value="UniProtKB-UniRule"/>
</dbReference>
<evidence type="ECO:0000256" key="5">
    <source>
        <dbReference type="ARBA" id="ARBA00023002"/>
    </source>
</evidence>
<evidence type="ECO:0000259" key="8">
    <source>
        <dbReference type="Pfam" id="PF00479"/>
    </source>
</evidence>
<dbReference type="InterPro" id="IPR022674">
    <property type="entry name" value="G6P_DH_NAD-bd"/>
</dbReference>
<dbReference type="PIRSF" id="PIRSF000110">
    <property type="entry name" value="G6PD"/>
    <property type="match status" value="1"/>
</dbReference>
<feature type="binding site" evidence="7">
    <location>
        <position position="187"/>
    </location>
    <ligand>
        <name>substrate</name>
    </ligand>
</feature>
<dbReference type="NCBIfam" id="TIGR00871">
    <property type="entry name" value="zwf"/>
    <property type="match status" value="1"/>
</dbReference>
<dbReference type="GO" id="GO:0050661">
    <property type="term" value="F:NADP binding"/>
    <property type="evidence" value="ECO:0007669"/>
    <property type="project" value="UniProtKB-UniRule"/>
</dbReference>
<dbReference type="PANTHER" id="PTHR23429">
    <property type="entry name" value="GLUCOSE-6-PHOSPHATE 1-DEHYDROGENASE G6PD"/>
    <property type="match status" value="1"/>
</dbReference>
<dbReference type="EMBL" id="ADLD01000013">
    <property type="protein sequence ID" value="EHB91702.1"/>
    <property type="molecule type" value="Genomic_DNA"/>
</dbReference>
<protein>
    <recommendedName>
        <fullName evidence="7">Glucose-6-phosphate 1-dehydrogenase</fullName>
        <shortName evidence="7">G6PD</shortName>
        <ecNumber evidence="7">1.1.1.49</ecNumber>
    </recommendedName>
</protein>
<dbReference type="SUPFAM" id="SSF55347">
    <property type="entry name" value="Glyceraldehyde-3-phosphate dehydrogenase-like, C-terminal domain"/>
    <property type="match status" value="1"/>
</dbReference>
<dbReference type="PRINTS" id="PR00079">
    <property type="entry name" value="G6PDHDRGNASE"/>
</dbReference>
<keyword evidence="4 7" id="KW-0521">NADP</keyword>
<dbReference type="PATRIC" id="fig|742725.3.peg.1847"/>
<dbReference type="InterPro" id="IPR036291">
    <property type="entry name" value="NAD(P)-bd_dom_sf"/>
</dbReference>
<evidence type="ECO:0000256" key="1">
    <source>
        <dbReference type="ARBA" id="ARBA00004937"/>
    </source>
</evidence>
<dbReference type="InterPro" id="IPR001282">
    <property type="entry name" value="G6P_DH"/>
</dbReference>
<feature type="binding site" evidence="7">
    <location>
        <position position="157"/>
    </location>
    <ligand>
        <name>NADP(+)</name>
        <dbReference type="ChEBI" id="CHEBI:58349"/>
    </ligand>
</feature>
<organism evidence="10 11">
    <name type="scientific">Alistipes indistinctus YIT 12060</name>
    <dbReference type="NCBI Taxonomy" id="742725"/>
    <lineage>
        <taxon>Bacteria</taxon>
        <taxon>Pseudomonadati</taxon>
        <taxon>Bacteroidota</taxon>
        <taxon>Bacteroidia</taxon>
        <taxon>Bacteroidales</taxon>
        <taxon>Rikenellaceae</taxon>
        <taxon>Alistipes</taxon>
    </lineage>
</organism>
<accession>G5HAT6</accession>
<comment type="similarity">
    <text evidence="2 7">Belongs to the glucose-6-phosphate dehydrogenase family.</text>
</comment>
<feature type="binding site" evidence="7">
    <location>
        <begin position="14"/>
        <end position="21"/>
    </location>
    <ligand>
        <name>NADP(+)</name>
        <dbReference type="ChEBI" id="CHEBI:58349"/>
    </ligand>
</feature>
<dbReference type="eggNOG" id="COG0364">
    <property type="taxonomic scope" value="Bacteria"/>
</dbReference>
<dbReference type="Gene3D" id="3.40.50.720">
    <property type="entry name" value="NAD(P)-binding Rossmann-like Domain"/>
    <property type="match status" value="1"/>
</dbReference>
<evidence type="ECO:0000313" key="10">
    <source>
        <dbReference type="EMBL" id="EHB91702.1"/>
    </source>
</evidence>
<sequence>MMKKADNQLLVIFGASGDLTKRKLLPSLFELYVRNLLPEKFRVLGASRTAFTDEEFREEQRKAILDSPEAKPYDPEQVGRFLQLVHYLSFDSTNEAEYGKLKERIEQLQQQNGLDDRIIYYLATPPVMYESVPVSLQKQGLNKPRTREGWRRIIVEKPFGTNLESAERLGEKLRKIFPEENIYRIDHYLGKETVQNILVLRFANGIFEPLWNRNYIDSVEISATETLGVENRGKYYEGAGALRDMIQNHLMQLMAFVAMENPAVFDPEPIRDEIVKVFRAIHRYSPTEIWNDVIRAQYTGRTVGGTALPGYREEKGVAADSTTETYVAMKLFIDNWRWGGVPFYFYTGKRMAEKKSEIVINFKSTPTQMFAGQCSGSSCNKLTIRIQPDEGITLKFGLKMPGAGFTVRQVGMDFRYSSLSSNYLPDAYERLLMDAMLGDSTLYARQDALEASWGFIDPILQAWAKKPDKNLYTYPVLTEGPEERYDLLYHGAGAPGPEIPTGPCKCGK</sequence>
<dbReference type="InterPro" id="IPR022675">
    <property type="entry name" value="G6P_DH_C"/>
</dbReference>
<feature type="active site" description="Proton acceptor" evidence="7">
    <location>
        <position position="249"/>
    </location>
</feature>
<dbReference type="EC" id="1.1.1.49" evidence="7"/>
<feature type="binding site" evidence="7">
    <location>
        <position position="354"/>
    </location>
    <ligand>
        <name>substrate</name>
    </ligand>
</feature>
<feature type="binding site" evidence="7">
    <location>
        <position position="244"/>
    </location>
    <ligand>
        <name>substrate</name>
    </ligand>
</feature>
<dbReference type="Proteomes" id="UP000006008">
    <property type="component" value="Unassembled WGS sequence"/>
</dbReference>
<dbReference type="Pfam" id="PF02781">
    <property type="entry name" value="G6PD_C"/>
    <property type="match status" value="1"/>
</dbReference>
<keyword evidence="3 7" id="KW-0313">Glucose metabolism</keyword>
<dbReference type="Pfam" id="PF00479">
    <property type="entry name" value="G6PD_N"/>
    <property type="match status" value="1"/>
</dbReference>
<comment type="caution">
    <text evidence="7">Lacks conserved residue(s) required for the propagation of feature annotation.</text>
</comment>
<evidence type="ECO:0000256" key="6">
    <source>
        <dbReference type="ARBA" id="ARBA00023277"/>
    </source>
</evidence>
<comment type="caution">
    <text evidence="10">The sequence shown here is derived from an EMBL/GenBank/DDBJ whole genome shotgun (WGS) entry which is preliminary data.</text>
</comment>
<dbReference type="InterPro" id="IPR019796">
    <property type="entry name" value="G6P_DH_AS"/>
</dbReference>
<dbReference type="GO" id="GO:0005829">
    <property type="term" value="C:cytosol"/>
    <property type="evidence" value="ECO:0007669"/>
    <property type="project" value="TreeGrafter"/>
</dbReference>
<comment type="pathway">
    <text evidence="1 7">Carbohydrate degradation; pentose phosphate pathway; D-ribulose 5-phosphate from D-glucose 6-phosphate (oxidative stage): step 1/3.</text>
</comment>
<name>G5HAT6_9BACT</name>
<dbReference type="HAMAP" id="MF_00966">
    <property type="entry name" value="G6PD"/>
    <property type="match status" value="1"/>
</dbReference>
<keyword evidence="11" id="KW-1185">Reference proteome</keyword>
<evidence type="ECO:0000256" key="2">
    <source>
        <dbReference type="ARBA" id="ARBA00009975"/>
    </source>
</evidence>
<comment type="function">
    <text evidence="7">Catalyzes the oxidation of glucose 6-phosphate to 6-phosphogluconolactone.</text>
</comment>
<reference evidence="10 11" key="1">
    <citation type="submission" date="2011-08" db="EMBL/GenBank/DDBJ databases">
        <title>The Genome Sequence of Alistipes indistinctus YIT 12060.</title>
        <authorList>
            <consortium name="The Broad Institute Genome Sequencing Platform"/>
            <person name="Earl A."/>
            <person name="Ward D."/>
            <person name="Feldgarden M."/>
            <person name="Gevers D."/>
            <person name="Morotomi M."/>
            <person name="Young S.K."/>
            <person name="Zeng Q."/>
            <person name="Gargeya S."/>
            <person name="Fitzgerald M."/>
            <person name="Haas B."/>
            <person name="Abouelleil A."/>
            <person name="Alvarado L."/>
            <person name="Arachchi H.M."/>
            <person name="Berlin A."/>
            <person name="Brown A."/>
            <person name="Chapman S.B."/>
            <person name="Chen Z."/>
            <person name="Dunbar C."/>
            <person name="Freedman E."/>
            <person name="Gearin G."/>
            <person name="Gellesch M."/>
            <person name="Goldberg J."/>
            <person name="Griggs A."/>
            <person name="Gujja S."/>
            <person name="Heiman D."/>
            <person name="Howarth C."/>
            <person name="Larson L."/>
            <person name="Lui A."/>
            <person name="MacDonald P.J.P."/>
            <person name="Montmayeur A."/>
            <person name="Murphy C."/>
            <person name="Neiman D."/>
            <person name="Pearson M."/>
            <person name="Priest M."/>
            <person name="Roberts A."/>
            <person name="Saif S."/>
            <person name="Shea T."/>
            <person name="Shenoy N."/>
            <person name="Sisk P."/>
            <person name="Stolte C."/>
            <person name="Sykes S."/>
            <person name="Wortman J."/>
            <person name="Nusbaum C."/>
            <person name="Birren B."/>
        </authorList>
    </citation>
    <scope>NUCLEOTIDE SEQUENCE [LARGE SCALE GENOMIC DNA]</scope>
    <source>
        <strain evidence="10 11">YIT 12060</strain>
    </source>
</reference>
<feature type="binding site" evidence="7">
    <location>
        <position position="225"/>
    </location>
    <ligand>
        <name>substrate</name>
    </ligand>
</feature>
<proteinExistence type="inferred from homology"/>
<gene>
    <name evidence="7" type="primary">zwf</name>
    <name evidence="10" type="ORF">HMPREF9450_01751</name>
</gene>
<evidence type="ECO:0000313" key="11">
    <source>
        <dbReference type="Proteomes" id="UP000006008"/>
    </source>
</evidence>
<dbReference type="SUPFAM" id="SSF51735">
    <property type="entry name" value="NAD(P)-binding Rossmann-fold domains"/>
    <property type="match status" value="1"/>
</dbReference>
<keyword evidence="6 7" id="KW-0119">Carbohydrate metabolism</keyword>
<dbReference type="AlphaFoldDB" id="G5HAT6"/>
<dbReference type="HOGENOM" id="CLU_013524_5_0_10"/>
<dbReference type="Gene3D" id="3.30.360.10">
    <property type="entry name" value="Dihydrodipicolinate Reductase, domain 2"/>
    <property type="match status" value="1"/>
</dbReference>
<dbReference type="GO" id="GO:0009051">
    <property type="term" value="P:pentose-phosphate shunt, oxidative branch"/>
    <property type="evidence" value="ECO:0007669"/>
    <property type="project" value="TreeGrafter"/>
</dbReference>
<feature type="domain" description="Glucose-6-phosphate dehydrogenase NAD-binding" evidence="8">
    <location>
        <begin position="11"/>
        <end position="196"/>
    </location>
</feature>
<evidence type="ECO:0000256" key="3">
    <source>
        <dbReference type="ARBA" id="ARBA00022526"/>
    </source>
</evidence>
<evidence type="ECO:0000259" key="9">
    <source>
        <dbReference type="Pfam" id="PF02781"/>
    </source>
</evidence>
<feature type="domain" description="Glucose-6-phosphate dehydrogenase C-terminal" evidence="9">
    <location>
        <begin position="198"/>
        <end position="488"/>
    </location>
</feature>
<comment type="catalytic activity">
    <reaction evidence="7">
        <text>D-glucose 6-phosphate + NADP(+) = 6-phospho-D-glucono-1,5-lactone + NADPH + H(+)</text>
        <dbReference type="Rhea" id="RHEA:15841"/>
        <dbReference type="ChEBI" id="CHEBI:15378"/>
        <dbReference type="ChEBI" id="CHEBI:57783"/>
        <dbReference type="ChEBI" id="CHEBI:57955"/>
        <dbReference type="ChEBI" id="CHEBI:58349"/>
        <dbReference type="ChEBI" id="CHEBI:61548"/>
        <dbReference type="EC" id="1.1.1.49"/>
    </reaction>
</comment>
<feature type="binding site" evidence="7">
    <location>
        <position position="349"/>
    </location>
    <ligand>
        <name>substrate</name>
    </ligand>
</feature>
<feature type="binding site" evidence="7">
    <location>
        <position position="191"/>
    </location>
    <ligand>
        <name>substrate</name>
    </ligand>
</feature>
<feature type="binding site" evidence="7">
    <location>
        <position position="48"/>
    </location>
    <ligand>
        <name>NADP(+)</name>
        <dbReference type="ChEBI" id="CHEBI:58349"/>
    </ligand>
</feature>
<evidence type="ECO:0000256" key="7">
    <source>
        <dbReference type="HAMAP-Rule" id="MF_00966"/>
    </source>
</evidence>
<dbReference type="GO" id="GO:0006006">
    <property type="term" value="P:glucose metabolic process"/>
    <property type="evidence" value="ECO:0007669"/>
    <property type="project" value="UniProtKB-KW"/>
</dbReference>
<dbReference type="PROSITE" id="PS00069">
    <property type="entry name" value="G6P_DEHYDROGENASE"/>
    <property type="match status" value="1"/>
</dbReference>